<evidence type="ECO:0000256" key="6">
    <source>
        <dbReference type="ARBA" id="ARBA00022741"/>
    </source>
</evidence>
<comment type="subcellular location">
    <subcellularLocation>
        <location evidence="1 13 14">Cytoplasm</location>
    </subcellularLocation>
</comment>
<feature type="domain" description="RecF/RecN/SMC N-terminal" evidence="15">
    <location>
        <begin position="2"/>
        <end position="376"/>
    </location>
</feature>
<dbReference type="RefSeq" id="WP_196825053.1">
    <property type="nucleotide sequence ID" value="NZ_CP046980.1"/>
</dbReference>
<dbReference type="Proteomes" id="UP000658613">
    <property type="component" value="Unassembled WGS sequence"/>
</dbReference>
<dbReference type="HAMAP" id="MF_00365">
    <property type="entry name" value="RecF"/>
    <property type="match status" value="1"/>
</dbReference>
<protein>
    <recommendedName>
        <fullName evidence="3 13">DNA replication and repair protein RecF</fullName>
    </recommendedName>
</protein>
<evidence type="ECO:0000256" key="14">
    <source>
        <dbReference type="RuleBase" id="RU000578"/>
    </source>
</evidence>
<dbReference type="InterPro" id="IPR042174">
    <property type="entry name" value="RecF_2"/>
</dbReference>
<dbReference type="InterPro" id="IPR001238">
    <property type="entry name" value="DNA-binding_RecF"/>
</dbReference>
<feature type="binding site" evidence="13">
    <location>
        <begin position="30"/>
        <end position="37"/>
    </location>
    <ligand>
        <name>ATP</name>
        <dbReference type="ChEBI" id="CHEBI:30616"/>
    </ligand>
</feature>
<name>A0A931E1V8_9CORY</name>
<evidence type="ECO:0000256" key="9">
    <source>
        <dbReference type="ARBA" id="ARBA00023125"/>
    </source>
</evidence>
<keyword evidence="6 13" id="KW-0547">Nucleotide-binding</keyword>
<dbReference type="PANTHER" id="PTHR32182:SF0">
    <property type="entry name" value="DNA REPLICATION AND REPAIR PROTEIN RECF"/>
    <property type="match status" value="1"/>
</dbReference>
<evidence type="ECO:0000256" key="7">
    <source>
        <dbReference type="ARBA" id="ARBA00022763"/>
    </source>
</evidence>
<dbReference type="AlphaFoldDB" id="A0A931E1V8"/>
<dbReference type="Pfam" id="PF02463">
    <property type="entry name" value="SMC_N"/>
    <property type="match status" value="1"/>
</dbReference>
<dbReference type="GO" id="GO:0005524">
    <property type="term" value="F:ATP binding"/>
    <property type="evidence" value="ECO:0007669"/>
    <property type="project" value="UniProtKB-UniRule"/>
</dbReference>
<keyword evidence="11 13" id="KW-0742">SOS response</keyword>
<dbReference type="GO" id="GO:0005737">
    <property type="term" value="C:cytoplasm"/>
    <property type="evidence" value="ECO:0007669"/>
    <property type="project" value="UniProtKB-SubCell"/>
</dbReference>
<dbReference type="NCBIfam" id="TIGR00611">
    <property type="entry name" value="recf"/>
    <property type="match status" value="1"/>
</dbReference>
<dbReference type="GO" id="GO:0000731">
    <property type="term" value="P:DNA synthesis involved in DNA repair"/>
    <property type="evidence" value="ECO:0007669"/>
    <property type="project" value="TreeGrafter"/>
</dbReference>
<dbReference type="InterPro" id="IPR018078">
    <property type="entry name" value="DNA-binding_RecF_CS"/>
</dbReference>
<sequence length="417" mass="45435">MYLRELDLRDFRSWPELHVDLDPGATVFSGRNGHGKTNIVEAVIYSAALSSHRVSTDAPLVRSGATSARISATTVNQGRELTTHLLIRPNESNQAQINRTKLKSPREMLGVLRTVVFAPEDLALVVGEPQQRRRFLDDLAALRIPRLGGAKADYDKVLRQRNALLRNSYGALRRGYDDEDGASALTTLDVWDARLAALGAQVIAGRMDLVNLLADPVREAYASVAPESRPAAIRYSSKLDATIAELMGIDPHENPGTGRSNPAGSEAIPPEVIEAAFLSELGRRRKEEIERGTTLVGPHRDDLLLTLGDQPAKGYASHGETWSFALALHLAEYALLSGEGSAPVLILDDVFAELDAKRRERLVAVAETAEQVLITAAVGDDLPANLDTHVSARYTVTMESEEPGNTTRVSRIFKEAQ</sequence>
<dbReference type="GO" id="GO:0006302">
    <property type="term" value="P:double-strand break repair"/>
    <property type="evidence" value="ECO:0007669"/>
    <property type="project" value="TreeGrafter"/>
</dbReference>
<evidence type="ECO:0000256" key="3">
    <source>
        <dbReference type="ARBA" id="ARBA00020170"/>
    </source>
</evidence>
<gene>
    <name evidence="13" type="primary">recF</name>
    <name evidence="16" type="ORF">IW254_001677</name>
</gene>
<dbReference type="EMBL" id="JADOUE010000001">
    <property type="protein sequence ID" value="MBG6122708.1"/>
    <property type="molecule type" value="Genomic_DNA"/>
</dbReference>
<evidence type="ECO:0000256" key="1">
    <source>
        <dbReference type="ARBA" id="ARBA00004496"/>
    </source>
</evidence>
<evidence type="ECO:0000256" key="4">
    <source>
        <dbReference type="ARBA" id="ARBA00022490"/>
    </source>
</evidence>
<evidence type="ECO:0000256" key="12">
    <source>
        <dbReference type="ARBA" id="ARBA00025401"/>
    </source>
</evidence>
<keyword evidence="10 13" id="KW-0234">DNA repair</keyword>
<dbReference type="Gene3D" id="1.20.1050.90">
    <property type="entry name" value="RecF/RecN/SMC, N-terminal domain"/>
    <property type="match status" value="1"/>
</dbReference>
<comment type="similarity">
    <text evidence="2 13 14">Belongs to the RecF family.</text>
</comment>
<dbReference type="SUPFAM" id="SSF52540">
    <property type="entry name" value="P-loop containing nucleoside triphosphate hydrolases"/>
    <property type="match status" value="1"/>
</dbReference>
<keyword evidence="5 13" id="KW-0235">DNA replication</keyword>
<evidence type="ECO:0000256" key="8">
    <source>
        <dbReference type="ARBA" id="ARBA00022840"/>
    </source>
</evidence>
<dbReference type="GO" id="GO:0009432">
    <property type="term" value="P:SOS response"/>
    <property type="evidence" value="ECO:0007669"/>
    <property type="project" value="UniProtKB-UniRule"/>
</dbReference>
<dbReference type="GO" id="GO:0003697">
    <property type="term" value="F:single-stranded DNA binding"/>
    <property type="evidence" value="ECO:0007669"/>
    <property type="project" value="UniProtKB-UniRule"/>
</dbReference>
<dbReference type="PROSITE" id="PS00617">
    <property type="entry name" value="RECF_1"/>
    <property type="match status" value="1"/>
</dbReference>
<keyword evidence="17" id="KW-1185">Reference proteome</keyword>
<dbReference type="PANTHER" id="PTHR32182">
    <property type="entry name" value="DNA REPLICATION AND REPAIR PROTEIN RECF"/>
    <property type="match status" value="1"/>
</dbReference>
<organism evidence="16 17">
    <name type="scientific">Corynebacterium aquatimens</name>
    <dbReference type="NCBI Taxonomy" id="1190508"/>
    <lineage>
        <taxon>Bacteria</taxon>
        <taxon>Bacillati</taxon>
        <taxon>Actinomycetota</taxon>
        <taxon>Actinomycetes</taxon>
        <taxon>Mycobacteriales</taxon>
        <taxon>Corynebacteriaceae</taxon>
        <taxon>Corynebacterium</taxon>
    </lineage>
</organism>
<proteinExistence type="inferred from homology"/>
<evidence type="ECO:0000313" key="17">
    <source>
        <dbReference type="Proteomes" id="UP000658613"/>
    </source>
</evidence>
<evidence type="ECO:0000256" key="5">
    <source>
        <dbReference type="ARBA" id="ARBA00022705"/>
    </source>
</evidence>
<keyword evidence="7 13" id="KW-0227">DNA damage</keyword>
<dbReference type="GO" id="GO:0006260">
    <property type="term" value="P:DNA replication"/>
    <property type="evidence" value="ECO:0007669"/>
    <property type="project" value="UniProtKB-UniRule"/>
</dbReference>
<dbReference type="InterPro" id="IPR003395">
    <property type="entry name" value="RecF/RecN/SMC_N"/>
</dbReference>
<evidence type="ECO:0000259" key="15">
    <source>
        <dbReference type="Pfam" id="PF02463"/>
    </source>
</evidence>
<dbReference type="InterPro" id="IPR027417">
    <property type="entry name" value="P-loop_NTPase"/>
</dbReference>
<evidence type="ECO:0000313" key="16">
    <source>
        <dbReference type="EMBL" id="MBG6122708.1"/>
    </source>
</evidence>
<comment type="caution">
    <text evidence="16">The sequence shown here is derived from an EMBL/GenBank/DDBJ whole genome shotgun (WGS) entry which is preliminary data.</text>
</comment>
<accession>A0A931E1V8</accession>
<evidence type="ECO:0000256" key="11">
    <source>
        <dbReference type="ARBA" id="ARBA00023236"/>
    </source>
</evidence>
<reference evidence="16" key="1">
    <citation type="submission" date="2020-11" db="EMBL/GenBank/DDBJ databases">
        <title>Sequencing the genomes of 1000 actinobacteria strains.</title>
        <authorList>
            <person name="Klenk H.-P."/>
        </authorList>
    </citation>
    <scope>NUCLEOTIDE SEQUENCE</scope>
    <source>
        <strain evidence="16">DSM 45632</strain>
    </source>
</reference>
<dbReference type="Gene3D" id="3.40.50.300">
    <property type="entry name" value="P-loop containing nucleotide triphosphate hydrolases"/>
    <property type="match status" value="1"/>
</dbReference>
<evidence type="ECO:0000256" key="13">
    <source>
        <dbReference type="HAMAP-Rule" id="MF_00365"/>
    </source>
</evidence>
<keyword evidence="9 13" id="KW-0238">DNA-binding</keyword>
<keyword evidence="8 13" id="KW-0067">ATP-binding</keyword>
<evidence type="ECO:0000256" key="10">
    <source>
        <dbReference type="ARBA" id="ARBA00023204"/>
    </source>
</evidence>
<keyword evidence="4 13" id="KW-0963">Cytoplasm</keyword>
<evidence type="ECO:0000256" key="2">
    <source>
        <dbReference type="ARBA" id="ARBA00008016"/>
    </source>
</evidence>
<comment type="function">
    <text evidence="12 13 14">The RecF protein is involved in DNA metabolism; it is required for DNA replication and normal SOS inducibility. RecF binds preferentially to single-stranded, linear DNA. It also seems to bind ATP.</text>
</comment>
<dbReference type="PROSITE" id="PS00618">
    <property type="entry name" value="RECF_2"/>
    <property type="match status" value="1"/>
</dbReference>